<dbReference type="VEuPathDB" id="FungiDB:Malapachy_1560"/>
<dbReference type="AlphaFoldDB" id="A0A0M9VNB2"/>
<proteinExistence type="predicted"/>
<dbReference type="GeneID" id="28727939"/>
<evidence type="ECO:0000313" key="2">
    <source>
        <dbReference type="Proteomes" id="UP000037751"/>
    </source>
</evidence>
<organism evidence="1 2">
    <name type="scientific">Malassezia pachydermatis</name>
    <dbReference type="NCBI Taxonomy" id="77020"/>
    <lineage>
        <taxon>Eukaryota</taxon>
        <taxon>Fungi</taxon>
        <taxon>Dikarya</taxon>
        <taxon>Basidiomycota</taxon>
        <taxon>Ustilaginomycotina</taxon>
        <taxon>Malasseziomycetes</taxon>
        <taxon>Malasseziales</taxon>
        <taxon>Malasseziaceae</taxon>
        <taxon>Malassezia</taxon>
    </lineage>
</organism>
<dbReference type="Proteomes" id="UP000037751">
    <property type="component" value="Unassembled WGS sequence"/>
</dbReference>
<dbReference type="EMBL" id="LGAV01000007">
    <property type="protein sequence ID" value="KOS13159.1"/>
    <property type="molecule type" value="Genomic_DNA"/>
</dbReference>
<keyword evidence="2" id="KW-1185">Reference proteome</keyword>
<protein>
    <submittedName>
        <fullName evidence="1">Non-classical export protein 1</fullName>
    </submittedName>
</protein>
<gene>
    <name evidence="1" type="ORF">Malapachy_1560</name>
</gene>
<name>A0A0M9VNB2_9BASI</name>
<dbReference type="RefSeq" id="XP_017990791.1">
    <property type="nucleotide sequence ID" value="XM_018136064.1"/>
</dbReference>
<comment type="caution">
    <text evidence="1">The sequence shown here is derived from an EMBL/GenBank/DDBJ whole genome shotgun (WGS) entry which is preliminary data.</text>
</comment>
<dbReference type="InterPro" id="IPR024242">
    <property type="entry name" value="NCE101"/>
</dbReference>
<dbReference type="GO" id="GO:0009306">
    <property type="term" value="P:protein secretion"/>
    <property type="evidence" value="ECO:0007669"/>
    <property type="project" value="InterPro"/>
</dbReference>
<dbReference type="Pfam" id="PF11654">
    <property type="entry name" value="NCE101"/>
    <property type="match status" value="1"/>
</dbReference>
<accession>A0A0M9VNB2</accession>
<dbReference type="OrthoDB" id="2155101at2759"/>
<dbReference type="PANTHER" id="PTHR28011">
    <property type="entry name" value="NON-CLASSICAL EXPORT PROTEIN 1"/>
    <property type="match status" value="1"/>
</dbReference>
<dbReference type="PANTHER" id="PTHR28011:SF1">
    <property type="entry name" value="NON-CLASSICAL EXPORT PROTEIN 1"/>
    <property type="match status" value="1"/>
</dbReference>
<reference evidence="1 2" key="1">
    <citation type="submission" date="2015-07" db="EMBL/GenBank/DDBJ databases">
        <title>Draft Genome Sequence of Malassezia furfur CBS1878 and Malassezia pachydermatis CBS1879.</title>
        <authorList>
            <person name="Triana S."/>
            <person name="Ohm R."/>
            <person name="Gonzalez A."/>
            <person name="DeCock H."/>
            <person name="Restrepo S."/>
            <person name="Celis A."/>
        </authorList>
    </citation>
    <scope>NUCLEOTIDE SEQUENCE [LARGE SCALE GENOMIC DNA]</scope>
    <source>
        <strain evidence="1 2">CBS 1879</strain>
    </source>
</reference>
<sequence>MKYLIGRVADPIFGIATGIGAYYIYETDPRNAADHGPGNTLLDLISRRWGVANPLARTPATSETDEKKLI</sequence>
<evidence type="ECO:0000313" key="1">
    <source>
        <dbReference type="EMBL" id="KOS13159.1"/>
    </source>
</evidence>
<dbReference type="STRING" id="77020.A0A0M9VNB2"/>